<proteinExistence type="predicted"/>
<protein>
    <submittedName>
        <fullName evidence="10">DNA-binding response regulator, OmpR family, contains REC and winged-helix (WHTH) domain</fullName>
    </submittedName>
</protein>
<keyword evidence="3" id="KW-0805">Transcription regulation</keyword>
<feature type="domain" description="Response regulatory" evidence="8">
    <location>
        <begin position="2"/>
        <end position="116"/>
    </location>
</feature>
<evidence type="ECO:0000256" key="6">
    <source>
        <dbReference type="PROSITE-ProRule" id="PRU00169"/>
    </source>
</evidence>
<evidence type="ECO:0000256" key="2">
    <source>
        <dbReference type="ARBA" id="ARBA00023012"/>
    </source>
</evidence>
<evidence type="ECO:0000256" key="5">
    <source>
        <dbReference type="ARBA" id="ARBA00023163"/>
    </source>
</evidence>
<dbReference type="GO" id="GO:0032993">
    <property type="term" value="C:protein-DNA complex"/>
    <property type="evidence" value="ECO:0007669"/>
    <property type="project" value="TreeGrafter"/>
</dbReference>
<dbReference type="Pfam" id="PF00486">
    <property type="entry name" value="Trans_reg_C"/>
    <property type="match status" value="1"/>
</dbReference>
<dbReference type="CDD" id="cd00383">
    <property type="entry name" value="trans_reg_C"/>
    <property type="match status" value="1"/>
</dbReference>
<dbReference type="SMART" id="SM00862">
    <property type="entry name" value="Trans_reg_C"/>
    <property type="match status" value="1"/>
</dbReference>
<feature type="modified residue" description="4-aspartylphosphate" evidence="6">
    <location>
        <position position="51"/>
    </location>
</feature>
<evidence type="ECO:0000259" key="9">
    <source>
        <dbReference type="PROSITE" id="PS51755"/>
    </source>
</evidence>
<dbReference type="RefSeq" id="WP_089976868.1">
    <property type="nucleotide sequence ID" value="NZ_CP084916.1"/>
</dbReference>
<organism evidence="10 11">
    <name type="scientific">Carnobacterium viridans</name>
    <dbReference type="NCBI Taxonomy" id="174587"/>
    <lineage>
        <taxon>Bacteria</taxon>
        <taxon>Bacillati</taxon>
        <taxon>Bacillota</taxon>
        <taxon>Bacilli</taxon>
        <taxon>Lactobacillales</taxon>
        <taxon>Carnobacteriaceae</taxon>
        <taxon>Carnobacterium</taxon>
    </lineage>
</organism>
<keyword evidence="11" id="KW-1185">Reference proteome</keyword>
<name>A0A1H0ZJN6_9LACT</name>
<dbReference type="AlphaFoldDB" id="A0A1H0ZJN6"/>
<gene>
    <name evidence="10" type="ORF">SAMN04487752_1561</name>
</gene>
<dbReference type="InterPro" id="IPR001867">
    <property type="entry name" value="OmpR/PhoB-type_DNA-bd"/>
</dbReference>
<keyword evidence="1 6" id="KW-0597">Phosphoprotein</keyword>
<dbReference type="GO" id="GO:0006355">
    <property type="term" value="P:regulation of DNA-templated transcription"/>
    <property type="evidence" value="ECO:0007669"/>
    <property type="project" value="InterPro"/>
</dbReference>
<dbReference type="SMART" id="SM00448">
    <property type="entry name" value="REC"/>
    <property type="match status" value="1"/>
</dbReference>
<dbReference type="Proteomes" id="UP000199481">
    <property type="component" value="Unassembled WGS sequence"/>
</dbReference>
<dbReference type="PROSITE" id="PS50110">
    <property type="entry name" value="RESPONSE_REGULATORY"/>
    <property type="match status" value="1"/>
</dbReference>
<evidence type="ECO:0000313" key="11">
    <source>
        <dbReference type="Proteomes" id="UP000199481"/>
    </source>
</evidence>
<dbReference type="GO" id="GO:0005829">
    <property type="term" value="C:cytosol"/>
    <property type="evidence" value="ECO:0007669"/>
    <property type="project" value="TreeGrafter"/>
</dbReference>
<sequence length="224" mass="25607">MRLLLADDEQELVRAIQVILESQGYAVDSVYDGKDAYEYADLAEYDGIILDIMMPTYSGLEVLEKLRKEGKQTPVLLLTAKAAIEDRIDGLDLGADDYLTKPFAMGELLARVRAMTRRKTILQPKIITFEDLKLDSDTMRISKDKEELKLSNKEFQILHLLMENPKQLFSAEQMIEQIWGWDTDVEMNSIWVHLSNLRKKLATLDVHVKIVATRGVGYSLEVTK</sequence>
<dbReference type="PROSITE" id="PS51755">
    <property type="entry name" value="OMPR_PHOB"/>
    <property type="match status" value="1"/>
</dbReference>
<keyword evidence="2" id="KW-0902">Two-component regulatory system</keyword>
<keyword evidence="5" id="KW-0804">Transcription</keyword>
<dbReference type="GO" id="GO:0000976">
    <property type="term" value="F:transcription cis-regulatory region binding"/>
    <property type="evidence" value="ECO:0007669"/>
    <property type="project" value="TreeGrafter"/>
</dbReference>
<reference evidence="11" key="1">
    <citation type="submission" date="2016-10" db="EMBL/GenBank/DDBJ databases">
        <authorList>
            <person name="Varghese N."/>
            <person name="Submissions S."/>
        </authorList>
    </citation>
    <scope>NUCLEOTIDE SEQUENCE [LARGE SCALE GENOMIC DNA]</scope>
    <source>
        <strain evidence="11">MPL-11</strain>
    </source>
</reference>
<dbReference type="GO" id="GO:0000156">
    <property type="term" value="F:phosphorelay response regulator activity"/>
    <property type="evidence" value="ECO:0007669"/>
    <property type="project" value="TreeGrafter"/>
</dbReference>
<evidence type="ECO:0000256" key="3">
    <source>
        <dbReference type="ARBA" id="ARBA00023015"/>
    </source>
</evidence>
<feature type="domain" description="OmpR/PhoB-type" evidence="9">
    <location>
        <begin position="124"/>
        <end position="222"/>
    </location>
</feature>
<accession>A0A1H0ZJN6</accession>
<dbReference type="InterPro" id="IPR036388">
    <property type="entry name" value="WH-like_DNA-bd_sf"/>
</dbReference>
<evidence type="ECO:0000256" key="7">
    <source>
        <dbReference type="PROSITE-ProRule" id="PRU01091"/>
    </source>
</evidence>
<evidence type="ECO:0000313" key="10">
    <source>
        <dbReference type="EMBL" id="SDQ27663.1"/>
    </source>
</evidence>
<evidence type="ECO:0000259" key="8">
    <source>
        <dbReference type="PROSITE" id="PS50110"/>
    </source>
</evidence>
<dbReference type="PANTHER" id="PTHR48111:SF1">
    <property type="entry name" value="TWO-COMPONENT RESPONSE REGULATOR ORR33"/>
    <property type="match status" value="1"/>
</dbReference>
<dbReference type="InterPro" id="IPR011006">
    <property type="entry name" value="CheY-like_superfamily"/>
</dbReference>
<evidence type="ECO:0000256" key="4">
    <source>
        <dbReference type="ARBA" id="ARBA00023125"/>
    </source>
</evidence>
<dbReference type="InterPro" id="IPR001789">
    <property type="entry name" value="Sig_transdc_resp-reg_receiver"/>
</dbReference>
<feature type="DNA-binding region" description="OmpR/PhoB-type" evidence="7">
    <location>
        <begin position="124"/>
        <end position="222"/>
    </location>
</feature>
<dbReference type="Gene3D" id="6.10.250.690">
    <property type="match status" value="1"/>
</dbReference>
<dbReference type="Gene3D" id="1.10.10.10">
    <property type="entry name" value="Winged helix-like DNA-binding domain superfamily/Winged helix DNA-binding domain"/>
    <property type="match status" value="1"/>
</dbReference>
<dbReference type="PANTHER" id="PTHR48111">
    <property type="entry name" value="REGULATOR OF RPOS"/>
    <property type="match status" value="1"/>
</dbReference>
<dbReference type="SUPFAM" id="SSF52172">
    <property type="entry name" value="CheY-like"/>
    <property type="match status" value="1"/>
</dbReference>
<evidence type="ECO:0000256" key="1">
    <source>
        <dbReference type="ARBA" id="ARBA00022553"/>
    </source>
</evidence>
<dbReference type="Gene3D" id="3.40.50.2300">
    <property type="match status" value="1"/>
</dbReference>
<keyword evidence="4 7" id="KW-0238">DNA-binding</keyword>
<dbReference type="InterPro" id="IPR039420">
    <property type="entry name" value="WalR-like"/>
</dbReference>
<dbReference type="EMBL" id="FNJW01000008">
    <property type="protein sequence ID" value="SDQ27663.1"/>
    <property type="molecule type" value="Genomic_DNA"/>
</dbReference>
<dbReference type="Pfam" id="PF00072">
    <property type="entry name" value="Response_reg"/>
    <property type="match status" value="1"/>
</dbReference>
<dbReference type="OrthoDB" id="9790442at2"/>